<dbReference type="Proteomes" id="UP000016638">
    <property type="component" value="Unassembled WGS sequence"/>
</dbReference>
<evidence type="ECO:0000256" key="1">
    <source>
        <dbReference type="SAM" id="MobiDB-lite"/>
    </source>
</evidence>
<evidence type="ECO:0000313" key="3">
    <source>
        <dbReference type="Proteomes" id="UP000016638"/>
    </source>
</evidence>
<reference evidence="2 3" key="1">
    <citation type="submission" date="2013-08" db="EMBL/GenBank/DDBJ databases">
        <authorList>
            <person name="Durkin A.S."/>
            <person name="Haft D.R."/>
            <person name="McCorrison J."/>
            <person name="Torralba M."/>
            <person name="Gillis M."/>
            <person name="Haft D.H."/>
            <person name="Methe B."/>
            <person name="Sutton G."/>
            <person name="Nelson K.E."/>
        </authorList>
    </citation>
    <scope>NUCLEOTIDE SEQUENCE [LARGE SCALE GENOMIC DNA]</scope>
    <source>
        <strain evidence="2 3">F0195</strain>
    </source>
</reference>
<keyword evidence="3" id="KW-1185">Reference proteome</keyword>
<evidence type="ECO:0000313" key="2">
    <source>
        <dbReference type="EMBL" id="ERL07176.1"/>
    </source>
</evidence>
<dbReference type="STRING" id="1125712.HMPREF1316_1697"/>
<proteinExistence type="predicted"/>
<organism evidence="2 3">
    <name type="scientific">Olsenella profusa F0195</name>
    <dbReference type="NCBI Taxonomy" id="1125712"/>
    <lineage>
        <taxon>Bacteria</taxon>
        <taxon>Bacillati</taxon>
        <taxon>Actinomycetota</taxon>
        <taxon>Coriobacteriia</taxon>
        <taxon>Coriobacteriales</taxon>
        <taxon>Atopobiaceae</taxon>
        <taxon>Olsenella</taxon>
    </lineage>
</organism>
<sequence>MVQEAESHAATVVAEAQERAKRIRHEAELQAKDIKARAHDEARSLRAAAEQQWRRDEAEALSAAQATSLEDADGTGKPSDERMSAAVDAAKELALS</sequence>
<accession>U2V3B9</accession>
<gene>
    <name evidence="2" type="ORF">HMPREF1316_1697</name>
</gene>
<feature type="region of interest" description="Disordered" evidence="1">
    <location>
        <begin position="31"/>
        <end position="96"/>
    </location>
</feature>
<dbReference type="AlphaFoldDB" id="U2V3B9"/>
<dbReference type="EMBL" id="AWEZ01000060">
    <property type="protein sequence ID" value="ERL07176.1"/>
    <property type="molecule type" value="Genomic_DNA"/>
</dbReference>
<dbReference type="PATRIC" id="fig|1125712.3.peg.1682"/>
<feature type="compositionally biased region" description="Basic and acidic residues" evidence="1">
    <location>
        <begin position="31"/>
        <end position="44"/>
    </location>
</feature>
<feature type="region of interest" description="Disordered" evidence="1">
    <location>
        <begin position="1"/>
        <end position="20"/>
    </location>
</feature>
<protein>
    <submittedName>
        <fullName evidence="2">Uncharacterized protein</fullName>
    </submittedName>
</protein>
<name>U2V3B9_9ACTN</name>
<comment type="caution">
    <text evidence="2">The sequence shown here is derived from an EMBL/GenBank/DDBJ whole genome shotgun (WGS) entry which is preliminary data.</text>
</comment>
<dbReference type="Gene3D" id="1.20.5.2950">
    <property type="match status" value="1"/>
</dbReference>